<dbReference type="RefSeq" id="WP_197987658.1">
    <property type="nucleotide sequence ID" value="NZ_JACYXC010000001.1"/>
</dbReference>
<dbReference type="Pfam" id="PF01081">
    <property type="entry name" value="Aldolase"/>
    <property type="match status" value="1"/>
</dbReference>
<evidence type="ECO:0000256" key="5">
    <source>
        <dbReference type="ARBA" id="ARBA00023277"/>
    </source>
</evidence>
<dbReference type="InterPro" id="IPR000887">
    <property type="entry name" value="Aldlse_KDPG_KHG"/>
</dbReference>
<keyword evidence="4" id="KW-0456">Lyase</keyword>
<dbReference type="EMBL" id="JACYXC010000001">
    <property type="protein sequence ID" value="MBH5333898.1"/>
    <property type="molecule type" value="Genomic_DNA"/>
</dbReference>
<sequence length="202" mass="21016">MDTDSWFDTAFDGRPLMAILRGFDPLRTVELAERAWDLGVDWVEVPVQSQDGAQALAAAVEAGRGRGLGVAAGTVTTRERVRQAVGAGASFAVAPGLDPDVAATSLEASLPYLPGVATASEIQAAGRLGLRWLKAFPASVLGAGWIKLMHGPFPRAQFVATGGVDAANARQFLDAGARVVGVGSALQDPAQLDRLAALLQER</sequence>
<keyword evidence="5" id="KW-0119">Carbohydrate metabolism</keyword>
<comment type="similarity">
    <text evidence="2">Belongs to the KHG/KDPG aldolase family.</text>
</comment>
<organism evidence="6 7">
    <name type="scientific">Streptomyces pactum</name>
    <dbReference type="NCBI Taxonomy" id="68249"/>
    <lineage>
        <taxon>Bacteria</taxon>
        <taxon>Bacillati</taxon>
        <taxon>Actinomycetota</taxon>
        <taxon>Actinomycetes</taxon>
        <taxon>Kitasatosporales</taxon>
        <taxon>Streptomycetaceae</taxon>
        <taxon>Streptomyces</taxon>
    </lineage>
</organism>
<evidence type="ECO:0000313" key="6">
    <source>
        <dbReference type="EMBL" id="MBH5333898.1"/>
    </source>
</evidence>
<reference evidence="6 7" key="1">
    <citation type="submission" date="2020-09" db="EMBL/GenBank/DDBJ databases">
        <title>Biosynthesis of the nuclear factor of activated T cells inhibitor NFAT-133 and its congeners in Streptomyces pactum.</title>
        <authorList>
            <person name="Zhou W."/>
            <person name="Posri P."/>
            <person name="Abugrain M.E."/>
            <person name="Weisberg A.J."/>
            <person name="Chang J.H."/>
            <person name="Mahmud T."/>
        </authorList>
    </citation>
    <scope>NUCLEOTIDE SEQUENCE [LARGE SCALE GENOMIC DNA]</scope>
    <source>
        <strain evidence="6 7">ATCC 27456</strain>
    </source>
</reference>
<protein>
    <submittedName>
        <fullName evidence="6">Bifunctional 4-hydroxy-2-oxoglutarate aldolase/2-dehydro-3-deoxy-phosphogluconate aldolase</fullName>
    </submittedName>
</protein>
<keyword evidence="7" id="KW-1185">Reference proteome</keyword>
<dbReference type="CDD" id="cd00452">
    <property type="entry name" value="KDPG_aldolase"/>
    <property type="match status" value="1"/>
</dbReference>
<evidence type="ECO:0000313" key="7">
    <source>
        <dbReference type="Proteomes" id="UP000807371"/>
    </source>
</evidence>
<dbReference type="SUPFAM" id="SSF51569">
    <property type="entry name" value="Aldolase"/>
    <property type="match status" value="1"/>
</dbReference>
<evidence type="ECO:0000256" key="2">
    <source>
        <dbReference type="ARBA" id="ARBA00006906"/>
    </source>
</evidence>
<gene>
    <name evidence="6" type="ORF">IHE55_03390</name>
</gene>
<accession>A0ABS0NFC6</accession>
<evidence type="ECO:0000256" key="4">
    <source>
        <dbReference type="ARBA" id="ARBA00023239"/>
    </source>
</evidence>
<dbReference type="Proteomes" id="UP000807371">
    <property type="component" value="Unassembled WGS sequence"/>
</dbReference>
<comment type="subunit">
    <text evidence="3">Homotrimer.</text>
</comment>
<comment type="pathway">
    <text evidence="1">Carbohydrate acid metabolism.</text>
</comment>
<comment type="caution">
    <text evidence="6">The sequence shown here is derived from an EMBL/GenBank/DDBJ whole genome shotgun (WGS) entry which is preliminary data.</text>
</comment>
<dbReference type="InterPro" id="IPR013785">
    <property type="entry name" value="Aldolase_TIM"/>
</dbReference>
<dbReference type="PANTHER" id="PTHR30246:SF1">
    <property type="entry name" value="2-DEHYDRO-3-DEOXY-6-PHOSPHOGALACTONATE ALDOLASE-RELATED"/>
    <property type="match status" value="1"/>
</dbReference>
<evidence type="ECO:0000256" key="3">
    <source>
        <dbReference type="ARBA" id="ARBA00011233"/>
    </source>
</evidence>
<name>A0ABS0NFC6_9ACTN</name>
<proteinExistence type="inferred from homology"/>
<dbReference type="PANTHER" id="PTHR30246">
    <property type="entry name" value="2-KETO-3-DEOXY-6-PHOSPHOGLUCONATE ALDOLASE"/>
    <property type="match status" value="1"/>
</dbReference>
<dbReference type="Gene3D" id="3.20.20.70">
    <property type="entry name" value="Aldolase class I"/>
    <property type="match status" value="1"/>
</dbReference>
<evidence type="ECO:0000256" key="1">
    <source>
        <dbReference type="ARBA" id="ARBA00004761"/>
    </source>
</evidence>